<comment type="caution">
    <text evidence="8">The sequence shown here is derived from an EMBL/GenBank/DDBJ whole genome shotgun (WGS) entry which is preliminary data.</text>
</comment>
<feature type="transmembrane region" description="Helical" evidence="6">
    <location>
        <begin position="90"/>
        <end position="108"/>
    </location>
</feature>
<reference evidence="8 9" key="1">
    <citation type="submission" date="2019-04" db="EMBL/GenBank/DDBJ databases">
        <title>Lewinella litorea sp. nov., isolated from a marine sand.</title>
        <authorList>
            <person name="Yoon J.-H."/>
        </authorList>
    </citation>
    <scope>NUCLEOTIDE SEQUENCE [LARGE SCALE GENOMIC DNA]</scope>
    <source>
        <strain evidence="8 9">HSMS-39</strain>
    </source>
</reference>
<dbReference type="PROSITE" id="PS50850">
    <property type="entry name" value="MFS"/>
    <property type="match status" value="1"/>
</dbReference>
<dbReference type="GO" id="GO:0022857">
    <property type="term" value="F:transmembrane transporter activity"/>
    <property type="evidence" value="ECO:0007669"/>
    <property type="project" value="InterPro"/>
</dbReference>
<dbReference type="PANTHER" id="PTHR19432">
    <property type="entry name" value="SUGAR TRANSPORTER"/>
    <property type="match status" value="1"/>
</dbReference>
<feature type="transmembrane region" description="Helical" evidence="6">
    <location>
        <begin position="128"/>
        <end position="150"/>
    </location>
</feature>
<dbReference type="InterPro" id="IPR020846">
    <property type="entry name" value="MFS_dom"/>
</dbReference>
<evidence type="ECO:0000256" key="1">
    <source>
        <dbReference type="ARBA" id="ARBA00004141"/>
    </source>
</evidence>
<sequence>MSFGFLGIQFGFALQNANVSRIFETLGASPDELPILWLAAPVTGLLVQPIIGYYSDRTWSERWGRRRPFFAVGAILATVALFLMPNSTALWMAVLMLWVLDASINISMEPFRAFVGDMLPNEQRTRGFAMQSFFIGTGAVIASALPYVFTNWFGLTNTAPEGAIPDSVRWSFYLGGIAYFSAVMWTVFNTKEYPPDDLEELRRENAAKGIYDGIKESFLGIFRMPKTMVQLSAVQFFSWFALFAMWIYMTSAVTSHIYGTTDTNSEAYNEGADWVGICFAIYNGVAALAAFILPVIARMLNRRLTHLLALFCGALGLGSVYFMQDPNMLLLSMVGVGIAWASILSMPYAIISSILPANKMGYYMGVFNFFIVIPQIVAAGLLGFILSTFFGNVAIYALLIGAASFALSGLLCLIVEDNDVEVDFALPKSPIEPIT</sequence>
<evidence type="ECO:0000256" key="2">
    <source>
        <dbReference type="ARBA" id="ARBA00022448"/>
    </source>
</evidence>
<dbReference type="AlphaFoldDB" id="A0A4S4NS89"/>
<name>A0A4S4NS89_9BACT</name>
<dbReference type="Pfam" id="PF07690">
    <property type="entry name" value="MFS_1"/>
    <property type="match status" value="1"/>
</dbReference>
<evidence type="ECO:0000256" key="5">
    <source>
        <dbReference type="ARBA" id="ARBA00023136"/>
    </source>
</evidence>
<feature type="transmembrane region" description="Helical" evidence="6">
    <location>
        <begin position="67"/>
        <end position="84"/>
    </location>
</feature>
<feature type="transmembrane region" description="Helical" evidence="6">
    <location>
        <begin position="274"/>
        <end position="297"/>
    </location>
</feature>
<evidence type="ECO:0000256" key="3">
    <source>
        <dbReference type="ARBA" id="ARBA00022692"/>
    </source>
</evidence>
<gene>
    <name evidence="8" type="ORF">E4021_02700</name>
</gene>
<accession>A0A4S4NS89</accession>
<dbReference type="GO" id="GO:0016020">
    <property type="term" value="C:membrane"/>
    <property type="evidence" value="ECO:0007669"/>
    <property type="project" value="UniProtKB-SubCell"/>
</dbReference>
<dbReference type="Gene3D" id="1.20.1250.20">
    <property type="entry name" value="MFS general substrate transporter like domains"/>
    <property type="match status" value="1"/>
</dbReference>
<feature type="transmembrane region" description="Helical" evidence="6">
    <location>
        <begin position="329"/>
        <end position="350"/>
    </location>
</feature>
<evidence type="ECO:0000313" key="9">
    <source>
        <dbReference type="Proteomes" id="UP000308528"/>
    </source>
</evidence>
<keyword evidence="3 6" id="KW-0812">Transmembrane</keyword>
<keyword evidence="4 6" id="KW-1133">Transmembrane helix</keyword>
<proteinExistence type="predicted"/>
<dbReference type="EMBL" id="SRSF01000001">
    <property type="protein sequence ID" value="THH42105.1"/>
    <property type="molecule type" value="Genomic_DNA"/>
</dbReference>
<feature type="transmembrane region" description="Helical" evidence="6">
    <location>
        <begin position="170"/>
        <end position="188"/>
    </location>
</feature>
<feature type="transmembrane region" description="Helical" evidence="6">
    <location>
        <begin position="393"/>
        <end position="415"/>
    </location>
</feature>
<protein>
    <submittedName>
        <fullName evidence="8">MFS transporter</fullName>
    </submittedName>
</protein>
<keyword evidence="2" id="KW-0813">Transport</keyword>
<dbReference type="OrthoDB" id="7584869at2"/>
<feature type="domain" description="Major facilitator superfamily (MFS) profile" evidence="7">
    <location>
        <begin position="227"/>
        <end position="435"/>
    </location>
</feature>
<feature type="transmembrane region" description="Helical" evidence="6">
    <location>
        <begin position="35"/>
        <end position="55"/>
    </location>
</feature>
<keyword evidence="9" id="KW-1185">Reference proteome</keyword>
<evidence type="ECO:0000256" key="6">
    <source>
        <dbReference type="SAM" id="Phobius"/>
    </source>
</evidence>
<feature type="transmembrane region" description="Helical" evidence="6">
    <location>
        <begin position="233"/>
        <end position="254"/>
    </location>
</feature>
<evidence type="ECO:0000313" key="8">
    <source>
        <dbReference type="EMBL" id="THH42105.1"/>
    </source>
</evidence>
<feature type="transmembrane region" description="Helical" evidence="6">
    <location>
        <begin position="362"/>
        <end position="387"/>
    </location>
</feature>
<feature type="transmembrane region" description="Helical" evidence="6">
    <location>
        <begin position="304"/>
        <end position="323"/>
    </location>
</feature>
<comment type="subcellular location">
    <subcellularLocation>
        <location evidence="1">Membrane</location>
        <topology evidence="1">Multi-pass membrane protein</topology>
    </subcellularLocation>
</comment>
<dbReference type="InterPro" id="IPR011701">
    <property type="entry name" value="MFS"/>
</dbReference>
<dbReference type="Proteomes" id="UP000308528">
    <property type="component" value="Unassembled WGS sequence"/>
</dbReference>
<organism evidence="8 9">
    <name type="scientific">Neolewinella litorea</name>
    <dbReference type="NCBI Taxonomy" id="2562452"/>
    <lineage>
        <taxon>Bacteria</taxon>
        <taxon>Pseudomonadati</taxon>
        <taxon>Bacteroidota</taxon>
        <taxon>Saprospiria</taxon>
        <taxon>Saprospirales</taxon>
        <taxon>Lewinellaceae</taxon>
        <taxon>Neolewinella</taxon>
    </lineage>
</organism>
<evidence type="ECO:0000259" key="7">
    <source>
        <dbReference type="PROSITE" id="PS50850"/>
    </source>
</evidence>
<evidence type="ECO:0000256" key="4">
    <source>
        <dbReference type="ARBA" id="ARBA00022989"/>
    </source>
</evidence>
<dbReference type="PANTHER" id="PTHR19432:SF35">
    <property type="entry name" value="SOLUTE CARRIER FAMILY 45 MEMBER 3 ISOFORM X1"/>
    <property type="match status" value="1"/>
</dbReference>
<keyword evidence="5 6" id="KW-0472">Membrane</keyword>
<dbReference type="SUPFAM" id="SSF103473">
    <property type="entry name" value="MFS general substrate transporter"/>
    <property type="match status" value="1"/>
</dbReference>
<dbReference type="InterPro" id="IPR036259">
    <property type="entry name" value="MFS_trans_sf"/>
</dbReference>